<keyword evidence="1" id="KW-0732">Signal</keyword>
<evidence type="ECO:0000313" key="2">
    <source>
        <dbReference type="EMBL" id="ELA46496.1"/>
    </source>
</evidence>
<feature type="non-terminal residue" evidence="2">
    <location>
        <position position="118"/>
    </location>
</feature>
<dbReference type="AlphaFoldDB" id="L2GS58"/>
<dbReference type="HOGENOM" id="CLU_2078779_0_0_1"/>
<dbReference type="GeneID" id="19879908"/>
<organism evidence="2 3">
    <name type="scientific">Vavraia culicis (isolate floridensis)</name>
    <name type="common">Microsporidian parasite</name>
    <dbReference type="NCBI Taxonomy" id="948595"/>
    <lineage>
        <taxon>Eukaryota</taxon>
        <taxon>Fungi</taxon>
        <taxon>Fungi incertae sedis</taxon>
        <taxon>Microsporidia</taxon>
        <taxon>Pleistophoridae</taxon>
        <taxon>Vavraia</taxon>
    </lineage>
</organism>
<accession>L2GS58</accession>
<sequence length="118" mass="13511">MIAFHRIMLLVLHFVLLLPALLSTDSGTKNDEIGNSLEEAVIKQANDCDTSYFYCNPDEISFNIVLHNRKDEEEGTSVKNEVVSMHDVITNAFNKDKSVDVDRNKKRKERWSTINNLV</sequence>
<feature type="chain" id="PRO_5003960115" evidence="1">
    <location>
        <begin position="24"/>
        <end position="118"/>
    </location>
</feature>
<proteinExistence type="predicted"/>
<reference evidence="3" key="1">
    <citation type="submission" date="2011-03" db="EMBL/GenBank/DDBJ databases">
        <title>The genome sequence of Vavraia culicis strain floridensis.</title>
        <authorList>
            <consortium name="The Broad Institute Genome Sequencing Platform"/>
            <person name="Cuomo C."/>
            <person name="Becnel J."/>
            <person name="Sanscrainte N."/>
            <person name="Young S.K."/>
            <person name="Zeng Q."/>
            <person name="Gargeya S."/>
            <person name="Fitzgerald M."/>
            <person name="Haas B."/>
            <person name="Abouelleil A."/>
            <person name="Alvarado L."/>
            <person name="Arachchi H.M."/>
            <person name="Berlin A."/>
            <person name="Chapman S.B."/>
            <person name="Gearin G."/>
            <person name="Goldberg J."/>
            <person name="Griggs A."/>
            <person name="Gujja S."/>
            <person name="Hansen M."/>
            <person name="Heiman D."/>
            <person name="Howarth C."/>
            <person name="Larimer J."/>
            <person name="Lui A."/>
            <person name="MacDonald P.J.P."/>
            <person name="McCowen C."/>
            <person name="Montmayeur A."/>
            <person name="Murphy C."/>
            <person name="Neiman D."/>
            <person name="Pearson M."/>
            <person name="Priest M."/>
            <person name="Roberts A."/>
            <person name="Saif S."/>
            <person name="Shea T."/>
            <person name="Sisk P."/>
            <person name="Stolte C."/>
            <person name="Sykes S."/>
            <person name="Wortman J."/>
            <person name="Nusbaum C."/>
            <person name="Birren B."/>
        </authorList>
    </citation>
    <scope>NUCLEOTIDE SEQUENCE [LARGE SCALE GENOMIC DNA]</scope>
    <source>
        <strain evidence="3">floridensis</strain>
    </source>
</reference>
<dbReference type="Proteomes" id="UP000011081">
    <property type="component" value="Unassembled WGS sequence"/>
</dbReference>
<dbReference type="EMBL" id="GL877443">
    <property type="protein sequence ID" value="ELA46496.1"/>
    <property type="molecule type" value="Genomic_DNA"/>
</dbReference>
<keyword evidence="3" id="KW-1185">Reference proteome</keyword>
<dbReference type="VEuPathDB" id="MicrosporidiaDB:VCUG_02040"/>
<dbReference type="InParanoid" id="L2GS58"/>
<protein>
    <submittedName>
        <fullName evidence="2">Uncharacterized protein</fullName>
    </submittedName>
</protein>
<dbReference type="RefSeq" id="XP_008075053.1">
    <property type="nucleotide sequence ID" value="XM_008076862.1"/>
</dbReference>
<feature type="signal peptide" evidence="1">
    <location>
        <begin position="1"/>
        <end position="23"/>
    </location>
</feature>
<evidence type="ECO:0000256" key="1">
    <source>
        <dbReference type="SAM" id="SignalP"/>
    </source>
</evidence>
<name>L2GS58_VAVCU</name>
<evidence type="ECO:0000313" key="3">
    <source>
        <dbReference type="Proteomes" id="UP000011081"/>
    </source>
</evidence>
<gene>
    <name evidence="2" type="ORF">VCUG_02040</name>
</gene>